<feature type="domain" description="RepB-like DNA primase" evidence="2">
    <location>
        <begin position="36"/>
        <end position="184"/>
    </location>
</feature>
<proteinExistence type="predicted"/>
<accession>A0A848FLC5</accession>
<evidence type="ECO:0000256" key="1">
    <source>
        <dbReference type="SAM" id="MobiDB-lite"/>
    </source>
</evidence>
<feature type="region of interest" description="Disordered" evidence="1">
    <location>
        <begin position="323"/>
        <end position="349"/>
    </location>
</feature>
<evidence type="ECO:0000259" key="2">
    <source>
        <dbReference type="Pfam" id="PF16793"/>
    </source>
</evidence>
<dbReference type="Gene3D" id="3.30.1490.240">
    <property type="entry name" value="RepB DNA-primase, N-terminal domain"/>
    <property type="match status" value="1"/>
</dbReference>
<feature type="compositionally biased region" description="Basic and acidic residues" evidence="1">
    <location>
        <begin position="324"/>
        <end position="343"/>
    </location>
</feature>
<evidence type="ECO:0000313" key="5">
    <source>
        <dbReference type="Proteomes" id="UP000574067"/>
    </source>
</evidence>
<keyword evidence="4" id="KW-0413">Isomerase</keyword>
<protein>
    <submittedName>
        <fullName evidence="4">DNA topoisomerase</fullName>
    </submittedName>
</protein>
<evidence type="ECO:0000313" key="4">
    <source>
        <dbReference type="EMBL" id="NML19060.1"/>
    </source>
</evidence>
<comment type="caution">
    <text evidence="4">The sequence shown here is derived from an EMBL/GenBank/DDBJ whole genome shotgun (WGS) entry which is preliminary data.</text>
</comment>
<dbReference type="InterPro" id="IPR054366">
    <property type="entry name" value="RepB/MobA-like_C"/>
</dbReference>
<sequence>MGGATDVARDHAGPEGGGGPSQTRRDRSLEAVQRQVKALGVARLEVALREAQGRELVKRSWSAQELEQSVAWLKRMNARGHDVFIRPEGGHGLVLVDGLQREALARMAKEGFTPAATIEAGPGHFQAWVKLSEGPLPAEVHDQAARTLARHYGGTLEKASSRSWGRLAGFTHQAPALRKEDRQPYVLAHESPGRVAAAAPAFLQHLAEGLERQREQQERAARLEAIRAAPDHVWQRDALTVYRQQAQQLLARHGPAVDFERVDWAIATHLAKSGRYSRQEIERALHEGSPHIEHGQPGGIEGYARRTAAQAWNAPEVLAHWQGRGREIQRQRELGRAPERGREGPSLGR</sequence>
<dbReference type="Gene3D" id="3.30.70.1790">
    <property type="entry name" value="RepB DNA-primase, N-terminal domain"/>
    <property type="match status" value="1"/>
</dbReference>
<feature type="region of interest" description="Disordered" evidence="1">
    <location>
        <begin position="1"/>
        <end position="30"/>
    </location>
</feature>
<name>A0A848FLC5_9BURK</name>
<dbReference type="AlphaFoldDB" id="A0A848FLC5"/>
<dbReference type="Pfam" id="PF22448">
    <property type="entry name" value="RepB_primase_C"/>
    <property type="match status" value="1"/>
</dbReference>
<evidence type="ECO:0000259" key="3">
    <source>
        <dbReference type="Pfam" id="PF22448"/>
    </source>
</evidence>
<gene>
    <name evidence="4" type="ORF">HHL10_29245</name>
</gene>
<dbReference type="Gene3D" id="1.10.1240.50">
    <property type="match status" value="1"/>
</dbReference>
<dbReference type="EMBL" id="JABBFW010000053">
    <property type="protein sequence ID" value="NML19060.1"/>
    <property type="molecule type" value="Genomic_DNA"/>
</dbReference>
<dbReference type="Proteomes" id="UP000574067">
    <property type="component" value="Unassembled WGS sequence"/>
</dbReference>
<dbReference type="GO" id="GO:0016853">
    <property type="term" value="F:isomerase activity"/>
    <property type="evidence" value="ECO:0007669"/>
    <property type="project" value="UniProtKB-KW"/>
</dbReference>
<feature type="domain" description="RepB/MobA-like C-terminal" evidence="3">
    <location>
        <begin position="257"/>
        <end position="311"/>
    </location>
</feature>
<organism evidence="4 5">
    <name type="scientific">Azohydromonas caseinilytica</name>
    <dbReference type="NCBI Taxonomy" id="2728836"/>
    <lineage>
        <taxon>Bacteria</taxon>
        <taxon>Pseudomonadati</taxon>
        <taxon>Pseudomonadota</taxon>
        <taxon>Betaproteobacteria</taxon>
        <taxon>Burkholderiales</taxon>
        <taxon>Sphaerotilaceae</taxon>
        <taxon>Azohydromonas</taxon>
    </lineage>
</organism>
<keyword evidence="5" id="KW-1185">Reference proteome</keyword>
<dbReference type="InterPro" id="IPR039459">
    <property type="entry name" value="RepB-like_DNA_primase_dom"/>
</dbReference>
<dbReference type="Pfam" id="PF16793">
    <property type="entry name" value="RepB_primase"/>
    <property type="match status" value="1"/>
</dbReference>
<reference evidence="4 5" key="1">
    <citation type="submission" date="2020-04" db="EMBL/GenBank/DDBJ databases">
        <title>Azohydromonas sp. isolated from soil.</title>
        <authorList>
            <person name="Dahal R.H."/>
        </authorList>
    </citation>
    <scope>NUCLEOTIDE SEQUENCE [LARGE SCALE GENOMIC DNA]</scope>
    <source>
        <strain evidence="4 5">G-1-1-14</strain>
    </source>
</reference>